<dbReference type="Proteomes" id="UP000693946">
    <property type="component" value="Linkage Group LG8"/>
</dbReference>
<dbReference type="AlphaFoldDB" id="A0AAV6Q2A3"/>
<dbReference type="PANTHER" id="PTHR45961">
    <property type="entry name" value="IP21249P"/>
    <property type="match status" value="1"/>
</dbReference>
<dbReference type="GO" id="GO:0005737">
    <property type="term" value="C:cytoplasm"/>
    <property type="evidence" value="ECO:0007669"/>
    <property type="project" value="TreeGrafter"/>
</dbReference>
<evidence type="ECO:0000256" key="3">
    <source>
        <dbReference type="ARBA" id="ARBA00022912"/>
    </source>
</evidence>
<dbReference type="CDD" id="cd14514">
    <property type="entry name" value="DUSP14-like"/>
    <property type="match status" value="1"/>
</dbReference>
<dbReference type="GO" id="GO:0004721">
    <property type="term" value="F:phosphoprotein phosphatase activity"/>
    <property type="evidence" value="ECO:0007669"/>
    <property type="project" value="UniProtKB-KW"/>
</dbReference>
<evidence type="ECO:0000313" key="6">
    <source>
        <dbReference type="EMBL" id="KAG7480059.1"/>
    </source>
</evidence>
<evidence type="ECO:0000256" key="2">
    <source>
        <dbReference type="ARBA" id="ARBA00022801"/>
    </source>
</evidence>
<evidence type="ECO:0000256" key="1">
    <source>
        <dbReference type="ARBA" id="ARBA00008601"/>
    </source>
</evidence>
<evidence type="ECO:0000313" key="7">
    <source>
        <dbReference type="Proteomes" id="UP000693946"/>
    </source>
</evidence>
<feature type="domain" description="Tyrosine-protein phosphatase" evidence="4">
    <location>
        <begin position="2"/>
        <end position="143"/>
    </location>
</feature>
<comment type="similarity">
    <text evidence="1">Belongs to the protein-tyrosine phosphatase family. Non-receptor class dual specificity subfamily.</text>
</comment>
<keyword evidence="7" id="KW-1185">Reference proteome</keyword>
<protein>
    <submittedName>
        <fullName evidence="6">Dual specificity protein phosphatase 14-like isoform X2</fullName>
    </submittedName>
</protein>
<evidence type="ECO:0000259" key="4">
    <source>
        <dbReference type="PROSITE" id="PS50054"/>
    </source>
</evidence>
<dbReference type="PROSITE" id="PS00383">
    <property type="entry name" value="TYR_PHOSPHATASE_1"/>
    <property type="match status" value="1"/>
</dbReference>
<dbReference type="InterPro" id="IPR000340">
    <property type="entry name" value="Dual-sp_phosphatase_cat-dom"/>
</dbReference>
<dbReference type="PANTHER" id="PTHR45961:SF10">
    <property type="entry name" value="DUAL SPECIFICITY PROTEIN PHOSPHATASE 14-LIKE"/>
    <property type="match status" value="1"/>
</dbReference>
<dbReference type="InterPro" id="IPR016130">
    <property type="entry name" value="Tyr_Pase_AS"/>
</dbReference>
<sequence length="177" mass="19628">MAVSQVSPGLFLTDLDSALNCSVLTSRSVTLIINVSGLEGMSYPQLDGLQVFHIPIQDQPHAPLRHYFDHVTERINQNQTGATLVHCIAGRSRSAALIMAHLMRSEGLSLRQAHERVLECRPFIRPNAGFWRQLIDHEVALFGRNTVQMVRTPSGVLPEALPDLEDANAMAMYCVNI</sequence>
<dbReference type="InterPro" id="IPR052103">
    <property type="entry name" value="Dual_spec_Phospatases"/>
</dbReference>
<dbReference type="InterPro" id="IPR020422">
    <property type="entry name" value="TYR_PHOSPHATASE_DUAL_dom"/>
</dbReference>
<dbReference type="EMBL" id="JAGKHQ010000020">
    <property type="protein sequence ID" value="KAG7480059.1"/>
    <property type="molecule type" value="Genomic_DNA"/>
</dbReference>
<dbReference type="PROSITE" id="PS50054">
    <property type="entry name" value="TYR_PHOSPHATASE_DUAL"/>
    <property type="match status" value="1"/>
</dbReference>
<dbReference type="InterPro" id="IPR000387">
    <property type="entry name" value="Tyr_Pase_dom"/>
</dbReference>
<keyword evidence="2" id="KW-0378">Hydrolase</keyword>
<dbReference type="PROSITE" id="PS50056">
    <property type="entry name" value="TYR_PHOSPHATASE_2"/>
    <property type="match status" value="1"/>
</dbReference>
<reference evidence="6 7" key="1">
    <citation type="journal article" date="2021" name="Sci. Rep.">
        <title>Chromosome anchoring in Senegalese sole (Solea senegalensis) reveals sex-associated markers and genome rearrangements in flatfish.</title>
        <authorList>
            <person name="Guerrero-Cozar I."/>
            <person name="Gomez-Garrido J."/>
            <person name="Berbel C."/>
            <person name="Martinez-Blanch J.F."/>
            <person name="Alioto T."/>
            <person name="Claros M.G."/>
            <person name="Gagnaire P.A."/>
            <person name="Manchado M."/>
        </authorList>
    </citation>
    <scope>NUCLEOTIDE SEQUENCE [LARGE SCALE GENOMIC DNA]</scope>
    <source>
        <strain evidence="6">Sse05_10M</strain>
    </source>
</reference>
<accession>A0AAV6Q2A3</accession>
<evidence type="ECO:0000259" key="5">
    <source>
        <dbReference type="PROSITE" id="PS50056"/>
    </source>
</evidence>
<name>A0AAV6Q2A3_SOLSE</name>
<proteinExistence type="inferred from homology"/>
<feature type="domain" description="Tyrosine specific protein phosphatases" evidence="5">
    <location>
        <begin position="65"/>
        <end position="122"/>
    </location>
</feature>
<dbReference type="SMART" id="SM00195">
    <property type="entry name" value="DSPc"/>
    <property type="match status" value="1"/>
</dbReference>
<comment type="caution">
    <text evidence="6">The sequence shown here is derived from an EMBL/GenBank/DDBJ whole genome shotgun (WGS) entry which is preliminary data.</text>
</comment>
<organism evidence="6 7">
    <name type="scientific">Solea senegalensis</name>
    <name type="common">Senegalese sole</name>
    <dbReference type="NCBI Taxonomy" id="28829"/>
    <lineage>
        <taxon>Eukaryota</taxon>
        <taxon>Metazoa</taxon>
        <taxon>Chordata</taxon>
        <taxon>Craniata</taxon>
        <taxon>Vertebrata</taxon>
        <taxon>Euteleostomi</taxon>
        <taxon>Actinopterygii</taxon>
        <taxon>Neopterygii</taxon>
        <taxon>Teleostei</taxon>
        <taxon>Neoteleostei</taxon>
        <taxon>Acanthomorphata</taxon>
        <taxon>Carangaria</taxon>
        <taxon>Pleuronectiformes</taxon>
        <taxon>Pleuronectoidei</taxon>
        <taxon>Soleidae</taxon>
        <taxon>Solea</taxon>
    </lineage>
</organism>
<keyword evidence="3" id="KW-0904">Protein phosphatase</keyword>
<dbReference type="Pfam" id="PF00782">
    <property type="entry name" value="DSPc"/>
    <property type="match status" value="1"/>
</dbReference>
<gene>
    <name evidence="6" type="ORF">JOB18_041909</name>
</gene>